<dbReference type="EMBL" id="QJNS01000108">
    <property type="protein sequence ID" value="RYO86899.1"/>
    <property type="molecule type" value="Genomic_DNA"/>
</dbReference>
<dbReference type="Pfam" id="PF00573">
    <property type="entry name" value="Ribosomal_L4"/>
    <property type="match status" value="1"/>
</dbReference>
<proteinExistence type="inferred from homology"/>
<dbReference type="Proteomes" id="UP000294003">
    <property type="component" value="Unassembled WGS sequence"/>
</dbReference>
<evidence type="ECO:0000313" key="6">
    <source>
        <dbReference type="EMBL" id="RYO86899.1"/>
    </source>
</evidence>
<evidence type="ECO:0000313" key="7">
    <source>
        <dbReference type="Proteomes" id="UP000294003"/>
    </source>
</evidence>
<gene>
    <name evidence="6" type="ORF">DL762_004563</name>
</gene>
<keyword evidence="7" id="KW-1185">Reference proteome</keyword>
<sequence>MATETSLPNITTSVADAPSTAELWRPAATVPLTIFGFPSYEPQRLESWSAKHLNLPLRRDLLHLAVVYEGDNTRQGTASTKTRWEVRGSGKKLYKQKGTGRARVGDKNSPLRRGGGKAFGPKPRDFGTRMTRKAYDLAWRTALSYRYRRGELVVCADGMELPPPPGSSEELLSMLGDEELRRGFQARWAREVLDHNEWGRQAGRSTFITAGHREGLFAALETVPRYGAALDVDDVDVKDLLETGRVVVERAALKEMISRHQSDLVTSVFVANGALSRNPESGEILVE</sequence>
<name>A0ABY0H7H8_9PEZI</name>
<evidence type="ECO:0000256" key="1">
    <source>
        <dbReference type="ARBA" id="ARBA00010528"/>
    </source>
</evidence>
<dbReference type="PANTHER" id="PTHR10746:SF6">
    <property type="entry name" value="LARGE RIBOSOMAL SUBUNIT PROTEIN UL4M"/>
    <property type="match status" value="1"/>
</dbReference>
<dbReference type="InterPro" id="IPR013005">
    <property type="entry name" value="Ribosomal_uL4-like"/>
</dbReference>
<dbReference type="InterPro" id="IPR002136">
    <property type="entry name" value="Ribosomal_uL4"/>
</dbReference>
<protein>
    <recommendedName>
        <fullName evidence="4">Large ribosomal subunit protein uL4m</fullName>
    </recommendedName>
</protein>
<reference evidence="6 7" key="1">
    <citation type="submission" date="2018-06" db="EMBL/GenBank/DDBJ databases">
        <title>Complete Genomes of Monosporascus.</title>
        <authorList>
            <person name="Robinson A.J."/>
            <person name="Natvig D.O."/>
        </authorList>
    </citation>
    <scope>NUCLEOTIDE SEQUENCE [LARGE SCALE GENOMIC DNA]</scope>
    <source>
        <strain evidence="6 7">CBS 609.92</strain>
    </source>
</reference>
<dbReference type="InterPro" id="IPR023574">
    <property type="entry name" value="Ribosomal_uL4_dom_sf"/>
</dbReference>
<keyword evidence="2" id="KW-0689">Ribosomal protein</keyword>
<dbReference type="PANTHER" id="PTHR10746">
    <property type="entry name" value="50S RIBOSOMAL PROTEIN L4"/>
    <property type="match status" value="1"/>
</dbReference>
<evidence type="ECO:0000256" key="4">
    <source>
        <dbReference type="ARBA" id="ARBA00040565"/>
    </source>
</evidence>
<dbReference type="SUPFAM" id="SSF52166">
    <property type="entry name" value="Ribosomal protein L4"/>
    <property type="match status" value="1"/>
</dbReference>
<organism evidence="6 7">
    <name type="scientific">Monosporascus cannonballus</name>
    <dbReference type="NCBI Taxonomy" id="155416"/>
    <lineage>
        <taxon>Eukaryota</taxon>
        <taxon>Fungi</taxon>
        <taxon>Dikarya</taxon>
        <taxon>Ascomycota</taxon>
        <taxon>Pezizomycotina</taxon>
        <taxon>Sordariomycetes</taxon>
        <taxon>Xylariomycetidae</taxon>
        <taxon>Xylariales</taxon>
        <taxon>Xylariales incertae sedis</taxon>
        <taxon>Monosporascus</taxon>
    </lineage>
</organism>
<keyword evidence="3" id="KW-0687">Ribonucleoprotein</keyword>
<evidence type="ECO:0000256" key="3">
    <source>
        <dbReference type="ARBA" id="ARBA00023274"/>
    </source>
</evidence>
<dbReference type="Gene3D" id="3.40.1370.10">
    <property type="match status" value="1"/>
</dbReference>
<evidence type="ECO:0000256" key="2">
    <source>
        <dbReference type="ARBA" id="ARBA00022980"/>
    </source>
</evidence>
<comment type="similarity">
    <text evidence="1">Belongs to the universal ribosomal protein uL4 family.</text>
</comment>
<comment type="caution">
    <text evidence="6">The sequence shown here is derived from an EMBL/GenBank/DDBJ whole genome shotgun (WGS) entry which is preliminary data.</text>
</comment>
<dbReference type="NCBIfam" id="TIGR03953">
    <property type="entry name" value="rplD_bact"/>
    <property type="match status" value="1"/>
</dbReference>
<feature type="region of interest" description="Disordered" evidence="5">
    <location>
        <begin position="87"/>
        <end position="125"/>
    </location>
</feature>
<feature type="compositionally biased region" description="Basic residues" evidence="5">
    <location>
        <begin position="89"/>
        <end position="100"/>
    </location>
</feature>
<accession>A0ABY0H7H8</accession>
<evidence type="ECO:0000256" key="5">
    <source>
        <dbReference type="SAM" id="MobiDB-lite"/>
    </source>
</evidence>